<dbReference type="CDD" id="cd02440">
    <property type="entry name" value="AdoMet_MTases"/>
    <property type="match status" value="1"/>
</dbReference>
<evidence type="ECO:0000313" key="2">
    <source>
        <dbReference type="EMBL" id="VAX27810.1"/>
    </source>
</evidence>
<dbReference type="InterPro" id="IPR029063">
    <property type="entry name" value="SAM-dependent_MTases_sf"/>
</dbReference>
<organism evidence="2">
    <name type="scientific">hydrothermal vent metagenome</name>
    <dbReference type="NCBI Taxonomy" id="652676"/>
    <lineage>
        <taxon>unclassified sequences</taxon>
        <taxon>metagenomes</taxon>
        <taxon>ecological metagenomes</taxon>
    </lineage>
</organism>
<dbReference type="InterPro" id="IPR025714">
    <property type="entry name" value="Methyltranfer_dom"/>
</dbReference>
<name>A0A3B1CYT4_9ZZZZ</name>
<dbReference type="GO" id="GO:0008168">
    <property type="term" value="F:methyltransferase activity"/>
    <property type="evidence" value="ECO:0007669"/>
    <property type="project" value="TreeGrafter"/>
</dbReference>
<dbReference type="AlphaFoldDB" id="A0A3B1CYT4"/>
<sequence>MALNKEQIKDLYRRRSLNYDFTANLYYLIGFREQKYRKESVALLNLKQGDTVLEIGCGTGLNFPILFKGIGKEGKVIGIDLTDKMLEQAENRIRKNKWNNFELINIDAFEYLFEGKVNAVISTFALTMIPEYEKIIRNISRALEPGNRFVVCDFKKPDQYPDWLINLGVFITKPFGVSLDLADRKPWKDMEKYFLKVEVKEIFGGFAYIAVGIM</sequence>
<proteinExistence type="predicted"/>
<dbReference type="Gene3D" id="3.40.50.150">
    <property type="entry name" value="Vaccinia Virus protein VP39"/>
    <property type="match status" value="1"/>
</dbReference>
<dbReference type="PANTHER" id="PTHR43591">
    <property type="entry name" value="METHYLTRANSFERASE"/>
    <property type="match status" value="1"/>
</dbReference>
<accession>A0A3B1CYT4</accession>
<dbReference type="EMBL" id="UOGD01000394">
    <property type="protein sequence ID" value="VAX27810.1"/>
    <property type="molecule type" value="Genomic_DNA"/>
</dbReference>
<feature type="domain" description="Methyltransferase" evidence="1">
    <location>
        <begin position="47"/>
        <end position="155"/>
    </location>
</feature>
<protein>
    <recommendedName>
        <fullName evidence="1">Methyltransferase domain-containing protein</fullName>
    </recommendedName>
</protein>
<evidence type="ECO:0000259" key="1">
    <source>
        <dbReference type="Pfam" id="PF13847"/>
    </source>
</evidence>
<reference evidence="2" key="1">
    <citation type="submission" date="2018-06" db="EMBL/GenBank/DDBJ databases">
        <authorList>
            <person name="Zhirakovskaya E."/>
        </authorList>
    </citation>
    <scope>NUCLEOTIDE SEQUENCE</scope>
</reference>
<gene>
    <name evidence="2" type="ORF">MNBD_IGNAVI01-219</name>
</gene>
<dbReference type="SUPFAM" id="SSF53335">
    <property type="entry name" value="S-adenosyl-L-methionine-dependent methyltransferases"/>
    <property type="match status" value="1"/>
</dbReference>
<dbReference type="Pfam" id="PF13847">
    <property type="entry name" value="Methyltransf_31"/>
    <property type="match status" value="1"/>
</dbReference>
<dbReference type="PANTHER" id="PTHR43591:SF24">
    <property type="entry name" value="2-METHOXY-6-POLYPRENYL-1,4-BENZOQUINOL METHYLASE, MITOCHONDRIAL"/>
    <property type="match status" value="1"/>
</dbReference>